<accession>A0A428GW27</accession>
<keyword evidence="1" id="KW-0472">Membrane</keyword>
<dbReference type="EMBL" id="RJPQ01000002">
    <property type="protein sequence ID" value="RSJ87105.1"/>
    <property type="molecule type" value="Genomic_DNA"/>
</dbReference>
<dbReference type="AlphaFoldDB" id="A0A428GW27"/>
<reference evidence="2 3" key="1">
    <citation type="submission" date="2018-11" db="EMBL/GenBank/DDBJ databases">
        <title>Species Designations Belie Phenotypic and Genotypic Heterogeneity in Oral Streptococci.</title>
        <authorList>
            <person name="Velsko I."/>
        </authorList>
    </citation>
    <scope>NUCLEOTIDE SEQUENCE [LARGE SCALE GENOMIC DNA]</scope>
    <source>
        <strain evidence="2 3">A54</strain>
    </source>
</reference>
<proteinExistence type="predicted"/>
<sequence length="271" mass="31668">MKKNLKIDTDKIKSFMVLVCFLVVSSLFFYRNLEAHLKGFYANRNFLGDVKIIGFSWADKIWGIDVNYTYTENIKDKTISVPVKKSVRFKQLVIPYYDKIDVDKREGESPMFELGTTYDESMRVYAPIIEKALEINPERAKLEQSLTRKLNQSSHLKGGTVKLRSTLSDQNRFGKGELWYSDRMRDAVRNNHSILEELYDLPLNDALSHNAVYVQIILPEEKYKEHFYLRDQIQQLLEQSPLPDGAYVLGTIDETNGDYVEVKHRQIVERR</sequence>
<dbReference type="Proteomes" id="UP000277890">
    <property type="component" value="Unassembled WGS sequence"/>
</dbReference>
<dbReference type="RefSeq" id="WP_125370673.1">
    <property type="nucleotide sequence ID" value="NZ_RJPO01000002.1"/>
</dbReference>
<protein>
    <submittedName>
        <fullName evidence="2">Uncharacterized protein</fullName>
    </submittedName>
</protein>
<name>A0A428GW27_STRCR</name>
<keyword evidence="1" id="KW-0812">Transmembrane</keyword>
<comment type="caution">
    <text evidence="2">The sequence shown here is derived from an EMBL/GenBank/DDBJ whole genome shotgun (WGS) entry which is preliminary data.</text>
</comment>
<evidence type="ECO:0000313" key="2">
    <source>
        <dbReference type="EMBL" id="RSJ87105.1"/>
    </source>
</evidence>
<organism evidence="2 3">
    <name type="scientific">Streptococcus cristatus</name>
    <dbReference type="NCBI Taxonomy" id="45634"/>
    <lineage>
        <taxon>Bacteria</taxon>
        <taxon>Bacillati</taxon>
        <taxon>Bacillota</taxon>
        <taxon>Bacilli</taxon>
        <taxon>Lactobacillales</taxon>
        <taxon>Streptococcaceae</taxon>
        <taxon>Streptococcus</taxon>
    </lineage>
</organism>
<gene>
    <name evidence="2" type="ORF">D8794_02495</name>
</gene>
<feature type="transmembrane region" description="Helical" evidence="1">
    <location>
        <begin position="12"/>
        <end position="30"/>
    </location>
</feature>
<keyword evidence="1" id="KW-1133">Transmembrane helix</keyword>
<evidence type="ECO:0000313" key="3">
    <source>
        <dbReference type="Proteomes" id="UP000277890"/>
    </source>
</evidence>
<evidence type="ECO:0000256" key="1">
    <source>
        <dbReference type="SAM" id="Phobius"/>
    </source>
</evidence>